<accession>A0AAV1SWV0</accession>
<evidence type="ECO:0000256" key="4">
    <source>
        <dbReference type="ARBA" id="ARBA00022824"/>
    </source>
</evidence>
<evidence type="ECO:0000256" key="9">
    <source>
        <dbReference type="ARBA" id="ARBA00025752"/>
    </source>
</evidence>
<dbReference type="GO" id="GO:0009734">
    <property type="term" value="P:auxin-activated signaling pathway"/>
    <property type="evidence" value="ECO:0007669"/>
    <property type="project" value="UniProtKB-KW"/>
</dbReference>
<keyword evidence="7" id="KW-0927">Auxin signaling pathway</keyword>
<feature type="transmembrane region" description="Helical" evidence="10">
    <location>
        <begin position="314"/>
        <end position="334"/>
    </location>
</feature>
<keyword evidence="5 10" id="KW-1133">Transmembrane helix</keyword>
<comment type="similarity">
    <text evidence="9">Belongs to the auxin efflux carrier (TC 2.A.69.2) family.</text>
</comment>
<dbReference type="EMBL" id="CAWUPB010001199">
    <property type="protein sequence ID" value="CAK7357567.1"/>
    <property type="molecule type" value="Genomic_DNA"/>
</dbReference>
<gene>
    <name evidence="11" type="ORF">DCAF_LOCUS27856</name>
</gene>
<proteinExistence type="inferred from homology"/>
<dbReference type="InterPro" id="IPR045033">
    <property type="entry name" value="PILS1/3/4/5/7"/>
</dbReference>
<evidence type="ECO:0000256" key="5">
    <source>
        <dbReference type="ARBA" id="ARBA00022989"/>
    </source>
</evidence>
<feature type="transmembrane region" description="Helical" evidence="10">
    <location>
        <begin position="416"/>
        <end position="436"/>
    </location>
</feature>
<keyword evidence="4" id="KW-0256">Endoplasmic reticulum</keyword>
<keyword evidence="6 10" id="KW-0472">Membrane</keyword>
<dbReference type="PANTHER" id="PTHR31651:SF6">
    <property type="entry name" value="PROTEIN PIN-LIKES 1-LIKE"/>
    <property type="match status" value="1"/>
</dbReference>
<reference evidence="11 12" key="1">
    <citation type="submission" date="2024-01" db="EMBL/GenBank/DDBJ databases">
        <authorList>
            <person name="Waweru B."/>
        </authorList>
    </citation>
    <scope>NUCLEOTIDE SEQUENCE [LARGE SCALE GENOMIC DNA]</scope>
</reference>
<comment type="subcellular location">
    <subcellularLocation>
        <location evidence="1">Endoplasmic reticulum membrane</location>
        <topology evidence="1">Multi-pass membrane protein</topology>
    </subcellularLocation>
</comment>
<dbReference type="InterPro" id="IPR004776">
    <property type="entry name" value="Mem_transp_PIN-like"/>
</dbReference>
<sequence>MEGETLFFSYGRNGRWELREEIILEALQRSSEMGFLDLFVVALMPVLKVLLITGTGLFLALDRVDLLGSNARTFLNNLVFYVFSPSLVLSQLAETITLQSLGTLWFMPVNILLTFIIGSILAWILIKITRTPPHLQGLVIGCCSAGNLGNLLLIIAPAVCEEPNSPFGDSTVCSNYGMAYASLSMAVGAIYIWTYVYIIMRIYSDKIPEVIVTNESITGSGSYTEALLPPSDNLSSNGHSVQAELPRTMSEGNVTFMGRTFLGVKKFAAKINLKMVFAPSTIAAICGFIIGTVSPIRKVLIGDNAPLRVINSSAALMGEATIPCMTLVVGANLLEGLKRSGINVSVVAGIVAVRNIFLPLIGIGVVKAAKHFGMVGSDSLYQFILLLQFALPPAMSIGAIAQLFKAGEGECSVVMLWCYVVATFSLTLWSTFYMWLLE</sequence>
<dbReference type="GO" id="GO:0005789">
    <property type="term" value="C:endoplasmic reticulum membrane"/>
    <property type="evidence" value="ECO:0007669"/>
    <property type="project" value="UniProtKB-SubCell"/>
</dbReference>
<evidence type="ECO:0000313" key="11">
    <source>
        <dbReference type="EMBL" id="CAK7357567.1"/>
    </source>
</evidence>
<evidence type="ECO:0000256" key="6">
    <source>
        <dbReference type="ARBA" id="ARBA00023136"/>
    </source>
</evidence>
<evidence type="ECO:0000256" key="10">
    <source>
        <dbReference type="SAM" id="Phobius"/>
    </source>
</evidence>
<evidence type="ECO:0000313" key="12">
    <source>
        <dbReference type="Proteomes" id="UP001314170"/>
    </source>
</evidence>
<evidence type="ECO:0000256" key="1">
    <source>
        <dbReference type="ARBA" id="ARBA00004477"/>
    </source>
</evidence>
<evidence type="ECO:0000256" key="2">
    <source>
        <dbReference type="ARBA" id="ARBA00022448"/>
    </source>
</evidence>
<feature type="transmembrane region" description="Helical" evidence="10">
    <location>
        <begin position="38"/>
        <end position="61"/>
    </location>
</feature>
<evidence type="ECO:0000256" key="8">
    <source>
        <dbReference type="ARBA" id="ARBA00025100"/>
    </source>
</evidence>
<comment type="caution">
    <text evidence="11">The sequence shown here is derived from an EMBL/GenBank/DDBJ whole genome shotgun (WGS) entry which is preliminary data.</text>
</comment>
<feature type="transmembrane region" description="Helical" evidence="10">
    <location>
        <begin position="73"/>
        <end position="93"/>
    </location>
</feature>
<evidence type="ECO:0008006" key="13">
    <source>
        <dbReference type="Google" id="ProtNLM"/>
    </source>
</evidence>
<keyword evidence="3 10" id="KW-0812">Transmembrane</keyword>
<feature type="transmembrane region" description="Helical" evidence="10">
    <location>
        <begin position="275"/>
        <end position="294"/>
    </location>
</feature>
<protein>
    <recommendedName>
        <fullName evidence="13">Auxin efflux carrier family protein</fullName>
    </recommendedName>
</protein>
<keyword evidence="12" id="KW-1185">Reference proteome</keyword>
<name>A0AAV1SWV0_9ROSI</name>
<dbReference type="Pfam" id="PF03547">
    <property type="entry name" value="Mem_trans"/>
    <property type="match status" value="1"/>
</dbReference>
<evidence type="ECO:0000256" key="3">
    <source>
        <dbReference type="ARBA" id="ARBA00022692"/>
    </source>
</evidence>
<feature type="transmembrane region" description="Helical" evidence="10">
    <location>
        <begin position="105"/>
        <end position="126"/>
    </location>
</feature>
<dbReference type="Proteomes" id="UP001314170">
    <property type="component" value="Unassembled WGS sequence"/>
</dbReference>
<evidence type="ECO:0000256" key="7">
    <source>
        <dbReference type="ARBA" id="ARBA00023294"/>
    </source>
</evidence>
<dbReference type="PANTHER" id="PTHR31651">
    <property type="match status" value="1"/>
</dbReference>
<organism evidence="11 12">
    <name type="scientific">Dovyalis caffra</name>
    <dbReference type="NCBI Taxonomy" id="77055"/>
    <lineage>
        <taxon>Eukaryota</taxon>
        <taxon>Viridiplantae</taxon>
        <taxon>Streptophyta</taxon>
        <taxon>Embryophyta</taxon>
        <taxon>Tracheophyta</taxon>
        <taxon>Spermatophyta</taxon>
        <taxon>Magnoliopsida</taxon>
        <taxon>eudicotyledons</taxon>
        <taxon>Gunneridae</taxon>
        <taxon>Pentapetalae</taxon>
        <taxon>rosids</taxon>
        <taxon>fabids</taxon>
        <taxon>Malpighiales</taxon>
        <taxon>Salicaceae</taxon>
        <taxon>Flacourtieae</taxon>
        <taxon>Dovyalis</taxon>
    </lineage>
</organism>
<comment type="function">
    <text evidence="8">Involved in cellular auxin homeostasis by regulating auxin metabolism. Regulates intracellular auxin accumulation at the endoplasmic reticulum and thus auxin availability for nuclear auxin signaling.</text>
</comment>
<dbReference type="AlphaFoldDB" id="A0AAV1SWV0"/>
<keyword evidence="2" id="KW-0813">Transport</keyword>
<feature type="transmembrane region" description="Helical" evidence="10">
    <location>
        <begin position="138"/>
        <end position="159"/>
    </location>
</feature>
<feature type="transmembrane region" description="Helical" evidence="10">
    <location>
        <begin position="346"/>
        <end position="368"/>
    </location>
</feature>
<feature type="transmembrane region" description="Helical" evidence="10">
    <location>
        <begin position="380"/>
        <end position="404"/>
    </location>
</feature>
<dbReference type="GO" id="GO:0080162">
    <property type="term" value="P:endoplasmic reticulum to cytosol auxin transport"/>
    <property type="evidence" value="ECO:0007669"/>
    <property type="project" value="InterPro"/>
</dbReference>
<feature type="transmembrane region" description="Helical" evidence="10">
    <location>
        <begin position="179"/>
        <end position="198"/>
    </location>
</feature>